<evidence type="ECO:0000256" key="2">
    <source>
        <dbReference type="ARBA" id="ARBA00022723"/>
    </source>
</evidence>
<protein>
    <recommendedName>
        <fullName evidence="6">Cytochrome c domain-containing protein</fullName>
    </recommendedName>
</protein>
<dbReference type="InterPro" id="IPR009056">
    <property type="entry name" value="Cyt_c-like_dom"/>
</dbReference>
<dbReference type="RefSeq" id="WP_188899032.1">
    <property type="nucleotide sequence ID" value="NZ_BMKS01000003.1"/>
</dbReference>
<dbReference type="EMBL" id="BMKS01000003">
    <property type="protein sequence ID" value="GGG24866.1"/>
    <property type="molecule type" value="Genomic_DNA"/>
</dbReference>
<evidence type="ECO:0000313" key="7">
    <source>
        <dbReference type="EMBL" id="GGG24866.1"/>
    </source>
</evidence>
<evidence type="ECO:0000259" key="6">
    <source>
        <dbReference type="PROSITE" id="PS51007"/>
    </source>
</evidence>
<evidence type="ECO:0000256" key="3">
    <source>
        <dbReference type="ARBA" id="ARBA00023004"/>
    </source>
</evidence>
<dbReference type="GO" id="GO:0009055">
    <property type="term" value="F:electron transfer activity"/>
    <property type="evidence" value="ECO:0007669"/>
    <property type="project" value="InterPro"/>
</dbReference>
<feature type="chain" id="PRO_5035159269" description="Cytochrome c domain-containing protein" evidence="5">
    <location>
        <begin position="26"/>
        <end position="112"/>
    </location>
</feature>
<accession>A0A8J3EBC7</accession>
<dbReference type="Pfam" id="PF13442">
    <property type="entry name" value="Cytochrome_CBB3"/>
    <property type="match status" value="1"/>
</dbReference>
<dbReference type="SUPFAM" id="SSF46626">
    <property type="entry name" value="Cytochrome c"/>
    <property type="match status" value="1"/>
</dbReference>
<sequence>MRLIRPRTLAALAGLALAGASPALAQTVGDPVAGRRIAEVWCANCHVIAPGGPGPATDAVPSLPAVAQRAATTELSLRVFLQTPHANMPNYQLSRTETDDLVAYILSMKQRR</sequence>
<proteinExistence type="predicted"/>
<feature type="domain" description="Cytochrome c" evidence="6">
    <location>
        <begin position="29"/>
        <end position="109"/>
    </location>
</feature>
<keyword evidence="8" id="KW-1185">Reference proteome</keyword>
<evidence type="ECO:0000256" key="5">
    <source>
        <dbReference type="SAM" id="SignalP"/>
    </source>
</evidence>
<evidence type="ECO:0000256" key="1">
    <source>
        <dbReference type="ARBA" id="ARBA00022617"/>
    </source>
</evidence>
<dbReference type="Gene3D" id="1.10.760.10">
    <property type="entry name" value="Cytochrome c-like domain"/>
    <property type="match status" value="1"/>
</dbReference>
<keyword evidence="5" id="KW-0732">Signal</keyword>
<dbReference type="GO" id="GO:0020037">
    <property type="term" value="F:heme binding"/>
    <property type="evidence" value="ECO:0007669"/>
    <property type="project" value="InterPro"/>
</dbReference>
<feature type="signal peptide" evidence="5">
    <location>
        <begin position="1"/>
        <end position="25"/>
    </location>
</feature>
<reference evidence="7 8" key="1">
    <citation type="journal article" date="2014" name="Int. J. Syst. Evol. Microbiol.">
        <title>Complete genome sequence of Corynebacterium casei LMG S-19264T (=DSM 44701T), isolated from a smear-ripened cheese.</title>
        <authorList>
            <consortium name="US DOE Joint Genome Institute (JGI-PGF)"/>
            <person name="Walter F."/>
            <person name="Albersmeier A."/>
            <person name="Kalinowski J."/>
            <person name="Ruckert C."/>
        </authorList>
    </citation>
    <scope>NUCLEOTIDE SEQUENCE [LARGE SCALE GENOMIC DNA]</scope>
    <source>
        <strain evidence="7 8">CGMCC 1.16330</strain>
    </source>
</reference>
<evidence type="ECO:0000256" key="4">
    <source>
        <dbReference type="PROSITE-ProRule" id="PRU00433"/>
    </source>
</evidence>
<evidence type="ECO:0000313" key="8">
    <source>
        <dbReference type="Proteomes" id="UP000597507"/>
    </source>
</evidence>
<keyword evidence="1 4" id="KW-0349">Heme</keyword>
<gene>
    <name evidence="7" type="ORF">GCM10010964_11120</name>
</gene>
<keyword evidence="2 4" id="KW-0479">Metal-binding</keyword>
<dbReference type="PROSITE" id="PS51007">
    <property type="entry name" value="CYTC"/>
    <property type="match status" value="1"/>
</dbReference>
<dbReference type="Proteomes" id="UP000597507">
    <property type="component" value="Unassembled WGS sequence"/>
</dbReference>
<comment type="caution">
    <text evidence="7">The sequence shown here is derived from an EMBL/GenBank/DDBJ whole genome shotgun (WGS) entry which is preliminary data.</text>
</comment>
<organism evidence="7 8">
    <name type="scientific">Caldovatus sediminis</name>
    <dbReference type="NCBI Taxonomy" id="2041189"/>
    <lineage>
        <taxon>Bacteria</taxon>
        <taxon>Pseudomonadati</taxon>
        <taxon>Pseudomonadota</taxon>
        <taxon>Alphaproteobacteria</taxon>
        <taxon>Acetobacterales</taxon>
        <taxon>Roseomonadaceae</taxon>
        <taxon>Caldovatus</taxon>
    </lineage>
</organism>
<dbReference type="GO" id="GO:0046872">
    <property type="term" value="F:metal ion binding"/>
    <property type="evidence" value="ECO:0007669"/>
    <property type="project" value="UniProtKB-KW"/>
</dbReference>
<dbReference type="AlphaFoldDB" id="A0A8J3EBC7"/>
<keyword evidence="3 4" id="KW-0408">Iron</keyword>
<dbReference type="InterPro" id="IPR036909">
    <property type="entry name" value="Cyt_c-like_dom_sf"/>
</dbReference>
<name>A0A8J3EBC7_9PROT</name>